<gene>
    <name evidence="1" type="ORF">OXU80_16890</name>
</gene>
<protein>
    <submittedName>
        <fullName evidence="1">EAL domain-containing protein</fullName>
    </submittedName>
</protein>
<sequence length="734" mass="79996">MRYRQNRKGSHSFQVTLAITLAGVLAGILLAGYAIFSARRIDTHTLARERSAVGLYLGSRLSRIASEQQSITAWDEAVTRIGAADLVWIDENAGAYMQAAFGHDAVFILDAANKPVYAMSAGTRLAADRFAADAATLMPLVEALRRQVHGEAGRADLGVTDIVMVHGRPAMVSVKLVVPYTGKVSVAPGAESIHISVRTIDDRVLSALGEREQIERVHLVAVPEFRGDEGSYRLVSKAGTPLGWVVWRTERPGTQLILETAPALVSLFVLFAGFLLFLVVKLRAQDQERERIEAHTKFLAHHDTLTGLPNRALFDETLTHALAASGVDGRFVALHSVDLDGFKHVNDTLGHPAGDDLIRQVARRLTTAVLGRGTVARLGGDEFAVIQTGVRSPEEAGSLARLMLEAVRAPFQLDHDQAVIGASIGIALATDRAAGRTELMRQADIALYDAKSTGKDRFRLFEPRLDVEVQENRRIERDLRQALEGGEGLRLAYQPLFADDGRTILGAEALLRWDHPVHGPISPSAFVPIAEERGLIVALGDFVLREACRTAREIDLPWIAVNVSATQLKEPLFPRRILELLRDHGLTPNRLQLEITEGVLLEATDSVAQALEQIRALGISVALDDFGTGYSSLQYLHRYPVDKIKIDRSFVLNVAASEQAQALVKAMVDVARAFDMQVVAEGVETSLQRDRLVQLGCGQLQGFLFAEALRVEDLRHIIAGHGAATRATADVSVA</sequence>
<organism evidence="1 2">
    <name type="scientific">Antarcticirhabdus aurantiaca</name>
    <dbReference type="NCBI Taxonomy" id="2606717"/>
    <lineage>
        <taxon>Bacteria</taxon>
        <taxon>Pseudomonadati</taxon>
        <taxon>Pseudomonadota</taxon>
        <taxon>Alphaproteobacteria</taxon>
        <taxon>Hyphomicrobiales</taxon>
        <taxon>Aurantimonadaceae</taxon>
        <taxon>Antarcticirhabdus</taxon>
    </lineage>
</organism>
<reference evidence="1" key="1">
    <citation type="submission" date="2022-11" db="EMBL/GenBank/DDBJ databases">
        <title>beta-Carotene-producing bacterium, Jeongeuplla avenae sp. nov., alleviates the salt stress of Arabidopsis seedlings.</title>
        <authorList>
            <person name="Jiang L."/>
            <person name="Lee J."/>
        </authorList>
    </citation>
    <scope>NUCLEOTIDE SEQUENCE</scope>
    <source>
        <strain evidence="1">DY_R2A_6</strain>
    </source>
</reference>
<proteinExistence type="predicted"/>
<keyword evidence="2" id="KW-1185">Reference proteome</keyword>
<evidence type="ECO:0000313" key="2">
    <source>
        <dbReference type="Proteomes" id="UP001163223"/>
    </source>
</evidence>
<name>A0ACD4NIE8_9HYPH</name>
<dbReference type="EMBL" id="CP113520">
    <property type="protein sequence ID" value="WAJ26546.1"/>
    <property type="molecule type" value="Genomic_DNA"/>
</dbReference>
<accession>A0ACD4NIE8</accession>
<dbReference type="Proteomes" id="UP001163223">
    <property type="component" value="Chromosome"/>
</dbReference>
<evidence type="ECO:0000313" key="1">
    <source>
        <dbReference type="EMBL" id="WAJ26546.1"/>
    </source>
</evidence>